<feature type="non-terminal residue" evidence="1">
    <location>
        <position position="30"/>
    </location>
</feature>
<evidence type="ECO:0000313" key="1">
    <source>
        <dbReference type="EMBL" id="SVE63762.1"/>
    </source>
</evidence>
<organism evidence="1">
    <name type="scientific">marine metagenome</name>
    <dbReference type="NCBI Taxonomy" id="408172"/>
    <lineage>
        <taxon>unclassified sequences</taxon>
        <taxon>metagenomes</taxon>
        <taxon>ecological metagenomes</taxon>
    </lineage>
</organism>
<protein>
    <submittedName>
        <fullName evidence="1">Uncharacterized protein</fullName>
    </submittedName>
</protein>
<gene>
    <name evidence="1" type="ORF">METZ01_LOCUS516616</name>
</gene>
<reference evidence="1" key="1">
    <citation type="submission" date="2018-05" db="EMBL/GenBank/DDBJ databases">
        <authorList>
            <person name="Lanie J.A."/>
            <person name="Ng W.-L."/>
            <person name="Kazmierczak K.M."/>
            <person name="Andrzejewski T.M."/>
            <person name="Davidsen T.M."/>
            <person name="Wayne K.J."/>
            <person name="Tettelin H."/>
            <person name="Glass J.I."/>
            <person name="Rusch D."/>
            <person name="Podicherti R."/>
            <person name="Tsui H.-C.T."/>
            <person name="Winkler M.E."/>
        </authorList>
    </citation>
    <scope>NUCLEOTIDE SEQUENCE</scope>
</reference>
<dbReference type="AlphaFoldDB" id="A0A383F3K5"/>
<sequence>MPQLWCQAAATADITRFDILPPSDFTASGS</sequence>
<accession>A0A383F3K5</accession>
<dbReference type="EMBL" id="UINC01231291">
    <property type="protein sequence ID" value="SVE63762.1"/>
    <property type="molecule type" value="Genomic_DNA"/>
</dbReference>
<name>A0A383F3K5_9ZZZZ</name>
<proteinExistence type="predicted"/>